<sequence>MVFHDRIDAGRRLAAALTNFRGDEVVVLGLPRGGVPVAAEVARALRAPLDVIVVRKVGVPWQPELAMGAVGEAGAGVVSTGVVRLAGIKPEDLRTAQAHARVEVRRRLQALRGDRPPVDLSGRTALVVDDGIATGSTARVACQIARSQGAARVVLAVPVGAPEAVRVMSEVADEVVCLLCPEPFGAVGAFYDDFSLTTDHDVSTILDEALSSGVVSVPAGAAGMACCQPATERRSSYTRKAGQTMALSTPNKPTQKPSAAPR</sequence>
<dbReference type="Proteomes" id="UP000636960">
    <property type="component" value="Unassembled WGS sequence"/>
</dbReference>
<dbReference type="CDD" id="cd06223">
    <property type="entry name" value="PRTases_typeI"/>
    <property type="match status" value="1"/>
</dbReference>
<feature type="region of interest" description="Disordered" evidence="1">
    <location>
        <begin position="234"/>
        <end position="262"/>
    </location>
</feature>
<gene>
    <name evidence="3" type="ORF">Ari01nite_95330</name>
</gene>
<dbReference type="SUPFAM" id="SSF53271">
    <property type="entry name" value="PRTase-like"/>
    <property type="match status" value="1"/>
</dbReference>
<organism evidence="3 4">
    <name type="scientific">Paractinoplanes rishiriensis</name>
    <dbReference type="NCBI Taxonomy" id="1050105"/>
    <lineage>
        <taxon>Bacteria</taxon>
        <taxon>Bacillati</taxon>
        <taxon>Actinomycetota</taxon>
        <taxon>Actinomycetes</taxon>
        <taxon>Micromonosporales</taxon>
        <taxon>Micromonosporaceae</taxon>
        <taxon>Paractinoplanes</taxon>
    </lineage>
</organism>
<dbReference type="RefSeq" id="WP_239163648.1">
    <property type="nucleotide sequence ID" value="NZ_BOMV01000119.1"/>
</dbReference>
<dbReference type="AlphaFoldDB" id="A0A919MZW9"/>
<evidence type="ECO:0000256" key="1">
    <source>
        <dbReference type="SAM" id="MobiDB-lite"/>
    </source>
</evidence>
<keyword evidence="4" id="KW-1185">Reference proteome</keyword>
<reference evidence="3" key="1">
    <citation type="submission" date="2021-01" db="EMBL/GenBank/DDBJ databases">
        <title>Whole genome shotgun sequence of Actinoplanes rishiriensis NBRC 108556.</title>
        <authorList>
            <person name="Komaki H."/>
            <person name="Tamura T."/>
        </authorList>
    </citation>
    <scope>NUCLEOTIDE SEQUENCE</scope>
    <source>
        <strain evidence="3">NBRC 108556</strain>
    </source>
</reference>
<dbReference type="Gene3D" id="3.30.1310.20">
    <property type="entry name" value="PRTase-like"/>
    <property type="match status" value="1"/>
</dbReference>
<evidence type="ECO:0000313" key="3">
    <source>
        <dbReference type="EMBL" id="GIF02069.1"/>
    </source>
</evidence>
<protein>
    <recommendedName>
        <fullName evidence="2">Phosphoribosyltransferase domain-containing protein</fullName>
    </recommendedName>
</protein>
<feature type="domain" description="Phosphoribosyltransferase" evidence="2">
    <location>
        <begin position="7"/>
        <end position="178"/>
    </location>
</feature>
<dbReference type="InterPro" id="IPR029057">
    <property type="entry name" value="PRTase-like"/>
</dbReference>
<proteinExistence type="predicted"/>
<comment type="caution">
    <text evidence="3">The sequence shown here is derived from an EMBL/GenBank/DDBJ whole genome shotgun (WGS) entry which is preliminary data.</text>
</comment>
<dbReference type="EMBL" id="BOMV01000119">
    <property type="protein sequence ID" value="GIF02069.1"/>
    <property type="molecule type" value="Genomic_DNA"/>
</dbReference>
<feature type="compositionally biased region" description="Polar residues" evidence="1">
    <location>
        <begin position="245"/>
        <end position="262"/>
    </location>
</feature>
<dbReference type="Gene3D" id="3.40.50.2020">
    <property type="match status" value="1"/>
</dbReference>
<name>A0A919MZW9_9ACTN</name>
<evidence type="ECO:0000313" key="4">
    <source>
        <dbReference type="Proteomes" id="UP000636960"/>
    </source>
</evidence>
<dbReference type="Pfam" id="PF00156">
    <property type="entry name" value="Pribosyltran"/>
    <property type="match status" value="1"/>
</dbReference>
<accession>A0A919MZW9</accession>
<evidence type="ECO:0000259" key="2">
    <source>
        <dbReference type="Pfam" id="PF00156"/>
    </source>
</evidence>
<dbReference type="InterPro" id="IPR000836">
    <property type="entry name" value="PRTase_dom"/>
</dbReference>